<dbReference type="RefSeq" id="XP_030377721.1">
    <property type="nucleotide sequence ID" value="XM_030521861.1"/>
</dbReference>
<proteinExistence type="inferred from homology"/>
<dbReference type="AlphaFoldDB" id="A0A6J2TMD0"/>
<dbReference type="InterPro" id="IPR042178">
    <property type="entry name" value="Serpin_sf_1"/>
</dbReference>
<dbReference type="InterPro" id="IPR000215">
    <property type="entry name" value="Serpin_fam"/>
</dbReference>
<dbReference type="Pfam" id="PF00079">
    <property type="entry name" value="Serpin"/>
    <property type="match status" value="1"/>
</dbReference>
<evidence type="ECO:0000256" key="4">
    <source>
        <dbReference type="RuleBase" id="RU000411"/>
    </source>
</evidence>
<dbReference type="GO" id="GO:0004867">
    <property type="term" value="F:serine-type endopeptidase inhibitor activity"/>
    <property type="evidence" value="ECO:0007669"/>
    <property type="project" value="UniProtKB-KW"/>
</dbReference>
<dbReference type="Proteomes" id="UP000504634">
    <property type="component" value="Unplaced"/>
</dbReference>
<dbReference type="SMART" id="SM00093">
    <property type="entry name" value="SERPIN"/>
    <property type="match status" value="1"/>
</dbReference>
<dbReference type="InterPro" id="IPR023796">
    <property type="entry name" value="Serpin_dom"/>
</dbReference>
<evidence type="ECO:0000313" key="6">
    <source>
        <dbReference type="Proteomes" id="UP000504634"/>
    </source>
</evidence>
<keyword evidence="3" id="KW-0722">Serine protease inhibitor</keyword>
<sequence>MLQGDSPMVAVKEFQDFHDKLTEGHVIFSTGSFVFETAKKAIVNAEYLKKTENIFKTDNRKSISLNEECLCSLKYFIWPKVNHFIHAPRVGPNIKNTKIGVVNSIYFLGYWQYPFQTTKRADLSIDHSSQESRTPTFMKATGEMAYEQNKKLNALMVSVPFNKSDYSMLIIISRKISRIEEIEEQLKDIDLLKVARDKKKNFELVMPSFEFNFEMELNEFLFNEMSITGIFENWRDFSNLSNKRLFVQSINHKTRIAVTPKRMEVASVNVVQLDEPTQGKSSEFEQQYWLQRSRNNGAEEVKLDKPFYFAVRNKEKIFFMGTVKKFENII</sequence>
<name>A0A6J2TMD0_DROLE</name>
<evidence type="ECO:0000256" key="2">
    <source>
        <dbReference type="ARBA" id="ARBA00022690"/>
    </source>
</evidence>
<dbReference type="InterPro" id="IPR023795">
    <property type="entry name" value="Serpin_CS"/>
</dbReference>
<keyword evidence="2" id="KW-0646">Protease inhibitor</keyword>
<comment type="similarity">
    <text evidence="1 4">Belongs to the serpin family.</text>
</comment>
<evidence type="ECO:0000256" key="1">
    <source>
        <dbReference type="ARBA" id="ARBA00009500"/>
    </source>
</evidence>
<accession>A0A6J2TMD0</accession>
<dbReference type="InterPro" id="IPR036186">
    <property type="entry name" value="Serpin_sf"/>
</dbReference>
<gene>
    <name evidence="7" type="primary">LOC115626477</name>
</gene>
<reference evidence="7" key="1">
    <citation type="submission" date="2025-08" db="UniProtKB">
        <authorList>
            <consortium name="RefSeq"/>
        </authorList>
    </citation>
    <scope>IDENTIFICATION</scope>
    <source>
        <strain evidence="7">11010-0011.00</strain>
        <tissue evidence="7">Whole body</tissue>
    </source>
</reference>
<evidence type="ECO:0000313" key="7">
    <source>
        <dbReference type="RefSeq" id="XP_030377721.1"/>
    </source>
</evidence>
<feature type="domain" description="Serpin" evidence="5">
    <location>
        <begin position="15"/>
        <end position="326"/>
    </location>
</feature>
<organism evidence="6 7">
    <name type="scientific">Drosophila lebanonensis</name>
    <name type="common">Fruit fly</name>
    <name type="synonym">Scaptodrosophila lebanonensis</name>
    <dbReference type="NCBI Taxonomy" id="7225"/>
    <lineage>
        <taxon>Eukaryota</taxon>
        <taxon>Metazoa</taxon>
        <taxon>Ecdysozoa</taxon>
        <taxon>Arthropoda</taxon>
        <taxon>Hexapoda</taxon>
        <taxon>Insecta</taxon>
        <taxon>Pterygota</taxon>
        <taxon>Neoptera</taxon>
        <taxon>Endopterygota</taxon>
        <taxon>Diptera</taxon>
        <taxon>Brachycera</taxon>
        <taxon>Muscomorpha</taxon>
        <taxon>Ephydroidea</taxon>
        <taxon>Drosophilidae</taxon>
        <taxon>Scaptodrosophila</taxon>
    </lineage>
</organism>
<evidence type="ECO:0000259" key="5">
    <source>
        <dbReference type="SMART" id="SM00093"/>
    </source>
</evidence>
<dbReference type="Gene3D" id="3.30.497.10">
    <property type="entry name" value="Antithrombin, subunit I, domain 2"/>
    <property type="match status" value="1"/>
</dbReference>
<dbReference type="InterPro" id="IPR042185">
    <property type="entry name" value="Serpin_sf_2"/>
</dbReference>
<dbReference type="Gene3D" id="2.30.39.10">
    <property type="entry name" value="Alpha-1-antitrypsin, domain 1"/>
    <property type="match status" value="1"/>
</dbReference>
<dbReference type="GO" id="GO:0005615">
    <property type="term" value="C:extracellular space"/>
    <property type="evidence" value="ECO:0007669"/>
    <property type="project" value="InterPro"/>
</dbReference>
<dbReference type="SUPFAM" id="SSF56574">
    <property type="entry name" value="Serpins"/>
    <property type="match status" value="1"/>
</dbReference>
<dbReference type="PANTHER" id="PTHR11461:SF211">
    <property type="entry name" value="GH10112P-RELATED"/>
    <property type="match status" value="1"/>
</dbReference>
<protein>
    <submittedName>
        <fullName evidence="7">Antitrypsin-like</fullName>
    </submittedName>
</protein>
<dbReference type="PANTHER" id="PTHR11461">
    <property type="entry name" value="SERINE PROTEASE INHIBITOR, SERPIN"/>
    <property type="match status" value="1"/>
</dbReference>
<dbReference type="PROSITE" id="PS00284">
    <property type="entry name" value="SERPIN"/>
    <property type="match status" value="1"/>
</dbReference>
<evidence type="ECO:0000256" key="3">
    <source>
        <dbReference type="ARBA" id="ARBA00022900"/>
    </source>
</evidence>
<dbReference type="GeneID" id="115626477"/>
<keyword evidence="6" id="KW-1185">Reference proteome</keyword>